<comment type="cofactor">
    <cofactor evidence="1 10">
        <name>Mg(2+)</name>
        <dbReference type="ChEBI" id="CHEBI:18420"/>
    </cofactor>
</comment>
<dbReference type="InterPro" id="IPR044929">
    <property type="entry name" value="DNA/RNA_non-sp_Endonuclease_sf"/>
</dbReference>
<keyword evidence="6 10" id="KW-0378">Hydrolase</keyword>
<keyword evidence="12" id="KW-1133">Transmembrane helix</keyword>
<protein>
    <recommendedName>
        <fullName evidence="10">Endonuclease</fullName>
        <ecNumber evidence="10">3.1.30.-</ecNumber>
    </recommendedName>
</protein>
<keyword evidence="3 10" id="KW-0540">Nuclease</keyword>
<dbReference type="Proteomes" id="UP000285864">
    <property type="component" value="Unassembled WGS sequence"/>
</dbReference>
<feature type="active site" description="Proton acceptor" evidence="8">
    <location>
        <position position="150"/>
    </location>
</feature>
<dbReference type="SMART" id="SM00477">
    <property type="entry name" value="NUC"/>
    <property type="match status" value="1"/>
</dbReference>
<reference evidence="15" key="3">
    <citation type="submission" date="2021-09" db="EMBL/GenBank/DDBJ databases">
        <authorList>
            <person name="Gilroy R."/>
        </authorList>
    </citation>
    <scope>NUCLEOTIDE SEQUENCE</scope>
    <source>
        <strain evidence="15">CHK165-8395</strain>
    </source>
</reference>
<comment type="similarity">
    <text evidence="2 10">Belongs to the DNA/RNA non-specific endonuclease family.</text>
</comment>
<keyword evidence="17" id="KW-1185">Reference proteome</keyword>
<dbReference type="Pfam" id="PF01223">
    <property type="entry name" value="Endonuclease_NS"/>
    <property type="match status" value="1"/>
</dbReference>
<dbReference type="EC" id="3.1.30.-" evidence="10"/>
<dbReference type="InterPro" id="IPR018524">
    <property type="entry name" value="DNA/RNA_endonuclease_AS"/>
</dbReference>
<evidence type="ECO:0000256" key="8">
    <source>
        <dbReference type="PIRSR" id="PIRSR640255-1"/>
    </source>
</evidence>
<evidence type="ECO:0000313" key="17">
    <source>
        <dbReference type="Proteomes" id="UP000285864"/>
    </source>
</evidence>
<organism evidence="16 17">
    <name type="scientific">Phocaeicola coprocola</name>
    <dbReference type="NCBI Taxonomy" id="310298"/>
    <lineage>
        <taxon>Bacteria</taxon>
        <taxon>Pseudomonadati</taxon>
        <taxon>Bacteroidota</taxon>
        <taxon>Bacteroidia</taxon>
        <taxon>Bacteroidales</taxon>
        <taxon>Bacteroidaceae</taxon>
        <taxon>Phocaeicola</taxon>
    </lineage>
</organism>
<evidence type="ECO:0000313" key="15">
    <source>
        <dbReference type="EMBL" id="HJF07392.1"/>
    </source>
</evidence>
<evidence type="ECO:0000313" key="16">
    <source>
        <dbReference type="EMBL" id="RGR98569.1"/>
    </source>
</evidence>
<dbReference type="GO" id="GO:0004519">
    <property type="term" value="F:endonuclease activity"/>
    <property type="evidence" value="ECO:0007669"/>
    <property type="project" value="UniProtKB-UniRule"/>
</dbReference>
<evidence type="ECO:0000256" key="1">
    <source>
        <dbReference type="ARBA" id="ARBA00001946"/>
    </source>
</evidence>
<dbReference type="InterPro" id="IPR001604">
    <property type="entry name" value="Endo_G_ENPP1-like_dom"/>
</dbReference>
<feature type="domain" description="ENPP1-3/EXOG-like endonuclease/phosphodiesterase" evidence="13">
    <location>
        <begin position="89"/>
        <end position="282"/>
    </location>
</feature>
<keyword evidence="5 10" id="KW-0255">Endonuclease</keyword>
<evidence type="ECO:0000256" key="12">
    <source>
        <dbReference type="SAM" id="Phobius"/>
    </source>
</evidence>
<dbReference type="InterPro" id="IPR040255">
    <property type="entry name" value="Non-specific_endonuclease"/>
</dbReference>
<dbReference type="SUPFAM" id="SSF54060">
    <property type="entry name" value="His-Me finger endonucleases"/>
    <property type="match status" value="1"/>
</dbReference>
<dbReference type="PANTHER" id="PTHR13966:SF5">
    <property type="entry name" value="ENDONUCLEASE G, MITOCHONDRIAL"/>
    <property type="match status" value="1"/>
</dbReference>
<gene>
    <name evidence="16" type="ORF">DWY20_04150</name>
    <name evidence="15" type="ORF">K8U81_04250</name>
</gene>
<dbReference type="GO" id="GO:0016787">
    <property type="term" value="F:hydrolase activity"/>
    <property type="evidence" value="ECO:0007669"/>
    <property type="project" value="UniProtKB-KW"/>
</dbReference>
<feature type="binding site" evidence="9">
    <location>
        <position position="181"/>
    </location>
    <ligand>
        <name>Mg(2+)</name>
        <dbReference type="ChEBI" id="CHEBI:18420"/>
        <note>catalytic</note>
    </ligand>
</feature>
<keyword evidence="12" id="KW-0472">Membrane</keyword>
<evidence type="ECO:0000256" key="5">
    <source>
        <dbReference type="ARBA" id="ARBA00022759"/>
    </source>
</evidence>
<feature type="domain" description="DNA/RNA non-specific endonuclease/pyrophosphatase/phosphodiesterase" evidence="14">
    <location>
        <begin position="88"/>
        <end position="282"/>
    </location>
</feature>
<dbReference type="InterPro" id="IPR020821">
    <property type="entry name" value="ENPP1-3/EXOG-like_nuc-like"/>
</dbReference>
<dbReference type="InterPro" id="IPR044925">
    <property type="entry name" value="His-Me_finger_sf"/>
</dbReference>
<evidence type="ECO:0000256" key="11">
    <source>
        <dbReference type="SAM" id="MobiDB-lite"/>
    </source>
</evidence>
<dbReference type="GO" id="GO:0003676">
    <property type="term" value="F:nucleic acid binding"/>
    <property type="evidence" value="ECO:0007669"/>
    <property type="project" value="InterPro"/>
</dbReference>
<evidence type="ECO:0000256" key="9">
    <source>
        <dbReference type="PIRSR" id="PIRSR640255-2"/>
    </source>
</evidence>
<keyword evidence="4 9" id="KW-0479">Metal-binding</keyword>
<dbReference type="RefSeq" id="WP_022125874.1">
    <property type="nucleotide sequence ID" value="NZ_CATZZN010000014.1"/>
</dbReference>
<reference evidence="16 17" key="1">
    <citation type="submission" date="2018-08" db="EMBL/GenBank/DDBJ databases">
        <title>A genome reference for cultivated species of the human gut microbiota.</title>
        <authorList>
            <person name="Zou Y."/>
            <person name="Xue W."/>
            <person name="Luo G."/>
        </authorList>
    </citation>
    <scope>NUCLEOTIDE SEQUENCE [LARGE SCALE GENOMIC DNA]</scope>
    <source>
        <strain evidence="16 17">AF24-2</strain>
    </source>
</reference>
<keyword evidence="12" id="KW-0812">Transmembrane</keyword>
<dbReference type="AlphaFoldDB" id="A0A412GUP6"/>
<evidence type="ECO:0000256" key="2">
    <source>
        <dbReference type="ARBA" id="ARBA00010052"/>
    </source>
</evidence>
<name>A0A412GUP6_9BACT</name>
<evidence type="ECO:0000259" key="13">
    <source>
        <dbReference type="SMART" id="SM00477"/>
    </source>
</evidence>
<dbReference type="Gene3D" id="3.40.570.10">
    <property type="entry name" value="Extracellular Endonuclease, subunit A"/>
    <property type="match status" value="1"/>
</dbReference>
<evidence type="ECO:0000256" key="7">
    <source>
        <dbReference type="ARBA" id="ARBA00022842"/>
    </source>
</evidence>
<keyword evidence="7" id="KW-0460">Magnesium</keyword>
<sequence>MGKKKTNSTGSLKGFILLIILVAGVLYFYQNKDNSTISKQLQQQMKEVVDNTSQQLEKETPETEVDKRTISQLEIPVTIKKRNEIRLNRTGFTISYNNFYKVPNWVAWELTRQETTGNEERKSKFLPDPDLPEPRVEHSDYTHSGYDRGHMAPAADMKWSEKAMQESFYMSNICPQNQKLNRDDWGDLENECRTWAKKYRNVYIVCGPIYDSSNPKRIGQHKVAVPDRFFKVVLIYNRKNPVAMGFLFENKAGHHKLEKYMVSVDSIETITGLDFFSQLPDNIEKQVEANIPALP</sequence>
<dbReference type="PROSITE" id="PS01070">
    <property type="entry name" value="NUCLEASE_NON_SPEC"/>
    <property type="match status" value="1"/>
</dbReference>
<comment type="caution">
    <text evidence="16">The sequence shown here is derived from an EMBL/GenBank/DDBJ whole genome shotgun (WGS) entry which is preliminary data.</text>
</comment>
<dbReference type="Proteomes" id="UP000718012">
    <property type="component" value="Unassembled WGS sequence"/>
</dbReference>
<evidence type="ECO:0000256" key="10">
    <source>
        <dbReference type="RuleBase" id="RU366055"/>
    </source>
</evidence>
<feature type="transmembrane region" description="Helical" evidence="12">
    <location>
        <begin position="12"/>
        <end position="29"/>
    </location>
</feature>
<proteinExistence type="inferred from homology"/>
<feature type="region of interest" description="Disordered" evidence="11">
    <location>
        <begin position="117"/>
        <end position="147"/>
    </location>
</feature>
<dbReference type="CDD" id="cd00091">
    <property type="entry name" value="NUC"/>
    <property type="match status" value="1"/>
</dbReference>
<dbReference type="EMBL" id="DYXD01000096">
    <property type="protein sequence ID" value="HJF07392.1"/>
    <property type="molecule type" value="Genomic_DNA"/>
</dbReference>
<reference evidence="15" key="2">
    <citation type="journal article" date="2021" name="PeerJ">
        <title>Extensive microbial diversity within the chicken gut microbiome revealed by metagenomics and culture.</title>
        <authorList>
            <person name="Gilroy R."/>
            <person name="Ravi A."/>
            <person name="Getino M."/>
            <person name="Pursley I."/>
            <person name="Horton D.L."/>
            <person name="Alikhan N.F."/>
            <person name="Baker D."/>
            <person name="Gharbi K."/>
            <person name="Hall N."/>
            <person name="Watson M."/>
            <person name="Adriaenssens E.M."/>
            <person name="Foster-Nyarko E."/>
            <person name="Jarju S."/>
            <person name="Secka A."/>
            <person name="Antonio M."/>
            <person name="Oren A."/>
            <person name="Chaudhuri R.R."/>
            <person name="La Ragione R."/>
            <person name="Hildebrand F."/>
            <person name="Pallen M.J."/>
        </authorList>
    </citation>
    <scope>NUCLEOTIDE SEQUENCE</scope>
    <source>
        <strain evidence="15">CHK165-8395</strain>
    </source>
</reference>
<dbReference type="EMBL" id="QRUU01000011">
    <property type="protein sequence ID" value="RGR98569.1"/>
    <property type="molecule type" value="Genomic_DNA"/>
</dbReference>
<dbReference type="SMART" id="SM00892">
    <property type="entry name" value="Endonuclease_NS"/>
    <property type="match status" value="1"/>
</dbReference>
<evidence type="ECO:0000256" key="6">
    <source>
        <dbReference type="ARBA" id="ARBA00022801"/>
    </source>
</evidence>
<evidence type="ECO:0000256" key="3">
    <source>
        <dbReference type="ARBA" id="ARBA00022722"/>
    </source>
</evidence>
<evidence type="ECO:0000256" key="4">
    <source>
        <dbReference type="ARBA" id="ARBA00022723"/>
    </source>
</evidence>
<feature type="compositionally biased region" description="Basic and acidic residues" evidence="11">
    <location>
        <begin position="118"/>
        <end position="147"/>
    </location>
</feature>
<accession>A0A412GUP6</accession>
<dbReference type="GO" id="GO:0046872">
    <property type="term" value="F:metal ion binding"/>
    <property type="evidence" value="ECO:0007669"/>
    <property type="project" value="UniProtKB-KW"/>
</dbReference>
<dbReference type="PANTHER" id="PTHR13966">
    <property type="entry name" value="ENDONUCLEASE RELATED"/>
    <property type="match status" value="1"/>
</dbReference>
<evidence type="ECO:0000259" key="14">
    <source>
        <dbReference type="SMART" id="SM00892"/>
    </source>
</evidence>